<dbReference type="EMBL" id="JACNJD010000275">
    <property type="protein sequence ID" value="MBC8178354.1"/>
    <property type="molecule type" value="Genomic_DNA"/>
</dbReference>
<comment type="caution">
    <text evidence="1">The sequence shown here is derived from an EMBL/GenBank/DDBJ whole genome shotgun (WGS) entry which is preliminary data.</text>
</comment>
<organism evidence="1 2">
    <name type="scientific">Candidatus Desulfacyla euxinica</name>
    <dbReference type="NCBI Taxonomy" id="2841693"/>
    <lineage>
        <taxon>Bacteria</taxon>
        <taxon>Deltaproteobacteria</taxon>
        <taxon>Candidatus Desulfacyla</taxon>
    </lineage>
</organism>
<evidence type="ECO:0000313" key="2">
    <source>
        <dbReference type="Proteomes" id="UP000650524"/>
    </source>
</evidence>
<gene>
    <name evidence="1" type="ORF">H8E19_13190</name>
</gene>
<protein>
    <submittedName>
        <fullName evidence="1">Uncharacterized protein</fullName>
    </submittedName>
</protein>
<sequence length="466" mass="52746">MYDPAVNPPELMESVYGPKARERAVNVMDMVSVSVGDLFPDITDRIYNHGDDLSLIEKSADEALSSVDMTMIKPEHTVKILSSEHGYSIMSGEAYVRMLVAIKDNIKARTGCEDVRLMVGAYKGFRESDEFIAHYDLKRRFDGKVYGYGPFDKDVPIETEIGTVYGIKKLFNGEWFIHAYYDDPREIYYNRQIQRAFKPFGMSYARFETRSIYHMNFGNRSSNFLPMAIFDSPFIQQRYAFSCVLRHSPAGILCVDADRDLTAIDRRITASHLKKYGKMMRLFNAIDECIAVVDGGRWGFYIHAGGVIFGTFMHAHDDLFDLTNPKVLGGFKKNEKGELVPMLINQAIKVIVLNQAWPGINYLGLDHTPIIIAGEDHAALWKADHCNPLIAEVAQTAPDLQKAVDMAYDIYKTDKIIIFDGNFGHINCSPSMARLLMDKAPEVSRNVDEVLLPMWLEQRGIDAETA</sequence>
<dbReference type="Proteomes" id="UP000650524">
    <property type="component" value="Unassembled WGS sequence"/>
</dbReference>
<dbReference type="AlphaFoldDB" id="A0A8J6N252"/>
<proteinExistence type="predicted"/>
<reference evidence="1 2" key="1">
    <citation type="submission" date="2020-08" db="EMBL/GenBank/DDBJ databases">
        <title>Bridging the membrane lipid divide: bacteria of the FCB group superphylum have the potential to synthesize archaeal ether lipids.</title>
        <authorList>
            <person name="Villanueva L."/>
            <person name="Von Meijenfeldt F.A.B."/>
            <person name="Westbye A.B."/>
            <person name="Yadav S."/>
            <person name="Hopmans E.C."/>
            <person name="Dutilh B.E."/>
            <person name="Sinninghe Damste J.S."/>
        </authorList>
    </citation>
    <scope>NUCLEOTIDE SEQUENCE [LARGE SCALE GENOMIC DNA]</scope>
    <source>
        <strain evidence="1">NIOZ-UU27</strain>
    </source>
</reference>
<name>A0A8J6N252_9DELT</name>
<evidence type="ECO:0000313" key="1">
    <source>
        <dbReference type="EMBL" id="MBC8178354.1"/>
    </source>
</evidence>
<accession>A0A8J6N252</accession>